<keyword evidence="2" id="KW-1185">Reference proteome</keyword>
<comment type="caution">
    <text evidence="1">The sequence shown here is derived from an EMBL/GenBank/DDBJ whole genome shotgun (WGS) entry which is preliminary data.</text>
</comment>
<evidence type="ECO:0000313" key="1">
    <source>
        <dbReference type="EMBL" id="KAJ7513720.1"/>
    </source>
</evidence>
<gene>
    <name evidence="1" type="ORF">O6H91_23G011900</name>
</gene>
<proteinExistence type="predicted"/>
<dbReference type="EMBL" id="CM055114">
    <property type="protein sequence ID" value="KAJ7513720.1"/>
    <property type="molecule type" value="Genomic_DNA"/>
</dbReference>
<protein>
    <submittedName>
        <fullName evidence="1">Uncharacterized protein</fullName>
    </submittedName>
</protein>
<sequence>MLMQVGGEGSRPTFFEMAAAQHLPTSLRAALLYSLGVLAQRRPIVHKILDYSDETFALLMLILEGHNLRSTDASFAEALYGLRRRPVDFSVNDGSLLDAKMPKARQLALTKKQRALSLFFLVGLPYVKSKMQAVYNAQRGGLLQAALWVRGDEDESREENFEGEALVNSSGQTSVASGLMWQTLTRKLSALLAWCYPWVHATHEGLSFAYQLLYLLDATRFYSPALHLMGIHVCRASGQELMDTTKRIEERREYDYNRLRGSPSFQAFQRGALRSMYAVLDYAQTGLIAAVFLFKMVEWWYQSAEERVTSQTVYPPPPPPPAPKVADGGIPLPIDIRFCPLCAQTRTNPAMVSTSGYVFCYPCIFNYISQYGRCPVTLIPAKSNQIRRLYHDA</sequence>
<dbReference type="Proteomes" id="UP001162992">
    <property type="component" value="Chromosome 23"/>
</dbReference>
<evidence type="ECO:0000313" key="2">
    <source>
        <dbReference type="Proteomes" id="UP001162992"/>
    </source>
</evidence>
<name>A0ACC2A850_DIPCM</name>
<organism evidence="1 2">
    <name type="scientific">Diphasiastrum complanatum</name>
    <name type="common">Issler's clubmoss</name>
    <name type="synonym">Lycopodium complanatum</name>
    <dbReference type="NCBI Taxonomy" id="34168"/>
    <lineage>
        <taxon>Eukaryota</taxon>
        <taxon>Viridiplantae</taxon>
        <taxon>Streptophyta</taxon>
        <taxon>Embryophyta</taxon>
        <taxon>Tracheophyta</taxon>
        <taxon>Lycopodiopsida</taxon>
        <taxon>Lycopodiales</taxon>
        <taxon>Lycopodiaceae</taxon>
        <taxon>Lycopodioideae</taxon>
        <taxon>Diphasiastrum</taxon>
    </lineage>
</organism>
<reference evidence="2" key="1">
    <citation type="journal article" date="2024" name="Proc. Natl. Acad. Sci. U.S.A.">
        <title>Extraordinary preservation of gene collinearity over three hundred million years revealed in homosporous lycophytes.</title>
        <authorList>
            <person name="Li C."/>
            <person name="Wickell D."/>
            <person name="Kuo L.Y."/>
            <person name="Chen X."/>
            <person name="Nie B."/>
            <person name="Liao X."/>
            <person name="Peng D."/>
            <person name="Ji J."/>
            <person name="Jenkins J."/>
            <person name="Williams M."/>
            <person name="Shu S."/>
            <person name="Plott C."/>
            <person name="Barry K."/>
            <person name="Rajasekar S."/>
            <person name="Grimwood J."/>
            <person name="Han X."/>
            <person name="Sun S."/>
            <person name="Hou Z."/>
            <person name="He W."/>
            <person name="Dai G."/>
            <person name="Sun C."/>
            <person name="Schmutz J."/>
            <person name="Leebens-Mack J.H."/>
            <person name="Li F.W."/>
            <person name="Wang L."/>
        </authorList>
    </citation>
    <scope>NUCLEOTIDE SEQUENCE [LARGE SCALE GENOMIC DNA]</scope>
    <source>
        <strain evidence="2">cv. PW_Plant_1</strain>
    </source>
</reference>
<accession>A0ACC2A850</accession>